<dbReference type="Proteomes" id="UP001054945">
    <property type="component" value="Unassembled WGS sequence"/>
</dbReference>
<keyword evidence="2" id="KW-1185">Reference proteome</keyword>
<protein>
    <submittedName>
        <fullName evidence="1">Uncharacterized protein</fullName>
    </submittedName>
</protein>
<dbReference type="AlphaFoldDB" id="A0AAV4TUV8"/>
<comment type="caution">
    <text evidence="1">The sequence shown here is derived from an EMBL/GenBank/DDBJ whole genome shotgun (WGS) entry which is preliminary data.</text>
</comment>
<evidence type="ECO:0000313" key="2">
    <source>
        <dbReference type="Proteomes" id="UP001054945"/>
    </source>
</evidence>
<sequence length="189" mass="21534">MVPQSLKVFHDLSLEGSPDVPENDALNCLYQKLHRIQSLLSNLPQENLPKPLVLKDRRLELNQRSPKRFTDDRVLDKSLPTNAELDAKEQQATATLEQRDNPTEGEIIQTFEEPPVLIEPCPGPPVSENLKQPDQSVVSTEVNNCNRRIRNQNHVKKGQTIAEKNSLFKSKQDCSTLNIQIEFDRKVFS</sequence>
<evidence type="ECO:0000313" key="1">
    <source>
        <dbReference type="EMBL" id="GIY49296.1"/>
    </source>
</evidence>
<name>A0AAV4TUV8_CAEEX</name>
<accession>A0AAV4TUV8</accession>
<proteinExistence type="predicted"/>
<organism evidence="1 2">
    <name type="scientific">Caerostris extrusa</name>
    <name type="common">Bark spider</name>
    <name type="synonym">Caerostris bankana</name>
    <dbReference type="NCBI Taxonomy" id="172846"/>
    <lineage>
        <taxon>Eukaryota</taxon>
        <taxon>Metazoa</taxon>
        <taxon>Ecdysozoa</taxon>
        <taxon>Arthropoda</taxon>
        <taxon>Chelicerata</taxon>
        <taxon>Arachnida</taxon>
        <taxon>Araneae</taxon>
        <taxon>Araneomorphae</taxon>
        <taxon>Entelegynae</taxon>
        <taxon>Araneoidea</taxon>
        <taxon>Araneidae</taxon>
        <taxon>Caerostris</taxon>
    </lineage>
</organism>
<reference evidence="1 2" key="1">
    <citation type="submission" date="2021-06" db="EMBL/GenBank/DDBJ databases">
        <title>Caerostris extrusa draft genome.</title>
        <authorList>
            <person name="Kono N."/>
            <person name="Arakawa K."/>
        </authorList>
    </citation>
    <scope>NUCLEOTIDE SEQUENCE [LARGE SCALE GENOMIC DNA]</scope>
</reference>
<gene>
    <name evidence="1" type="ORF">CEXT_604141</name>
</gene>
<dbReference type="EMBL" id="BPLR01011818">
    <property type="protein sequence ID" value="GIY49296.1"/>
    <property type="molecule type" value="Genomic_DNA"/>
</dbReference>